<proteinExistence type="predicted"/>
<keyword evidence="2" id="KW-0812">Transmembrane</keyword>
<dbReference type="RefSeq" id="WP_151124330.1">
    <property type="nucleotide sequence ID" value="NZ_CP088082.1"/>
</dbReference>
<feature type="compositionally biased region" description="Pro residues" evidence="1">
    <location>
        <begin position="100"/>
        <end position="121"/>
    </location>
</feature>
<keyword evidence="2" id="KW-0472">Membrane</keyword>
<evidence type="ECO:0000256" key="2">
    <source>
        <dbReference type="SAM" id="Phobius"/>
    </source>
</evidence>
<gene>
    <name evidence="3" type="ORF">F7Q92_11725</name>
</gene>
<dbReference type="OrthoDB" id="8906767at2"/>
<reference evidence="3 4" key="1">
    <citation type="submission" date="2019-09" db="EMBL/GenBank/DDBJ databases">
        <title>Draft genome sequences of 48 bacterial type strains from the CCUG.</title>
        <authorList>
            <person name="Tunovic T."/>
            <person name="Pineiro-Iglesias B."/>
            <person name="Unosson C."/>
            <person name="Inganas E."/>
            <person name="Ohlen M."/>
            <person name="Cardew S."/>
            <person name="Jensie-Markopoulos S."/>
            <person name="Salva-Serra F."/>
            <person name="Jaen-Luchoro D."/>
            <person name="Karlsson R."/>
            <person name="Svensson-Stadler L."/>
            <person name="Chun J."/>
            <person name="Moore E."/>
        </authorList>
    </citation>
    <scope>NUCLEOTIDE SEQUENCE [LARGE SCALE GENOMIC DNA]</scope>
    <source>
        <strain evidence="3 4">CCUG 30977</strain>
    </source>
</reference>
<sequence>MAHRLTLQRFARLLLAWYVAFVGVGTLSPLFKPVDLTLVCSASGSPRWVAADPADEPDAAAVHRHAIDCPLCLPMMAPPVLAWLGVDEEAPSTRLLLPPAQHPVPSTPTGPLPARGPPALA</sequence>
<evidence type="ECO:0000313" key="4">
    <source>
        <dbReference type="Proteomes" id="UP000430120"/>
    </source>
</evidence>
<feature type="transmembrane region" description="Helical" evidence="2">
    <location>
        <begin position="12"/>
        <end position="31"/>
    </location>
</feature>
<comment type="caution">
    <text evidence="3">The sequence shown here is derived from an EMBL/GenBank/DDBJ whole genome shotgun (WGS) entry which is preliminary data.</text>
</comment>
<dbReference type="AlphaFoldDB" id="A0A643FAV3"/>
<protein>
    <submittedName>
        <fullName evidence="3">DUF2946 domain-containing protein</fullName>
    </submittedName>
</protein>
<dbReference type="Pfam" id="PF11162">
    <property type="entry name" value="DUF2946"/>
    <property type="match status" value="1"/>
</dbReference>
<dbReference type="InterPro" id="IPR021333">
    <property type="entry name" value="DUF2946"/>
</dbReference>
<evidence type="ECO:0000256" key="1">
    <source>
        <dbReference type="SAM" id="MobiDB-lite"/>
    </source>
</evidence>
<feature type="region of interest" description="Disordered" evidence="1">
    <location>
        <begin position="96"/>
        <end position="121"/>
    </location>
</feature>
<dbReference type="Proteomes" id="UP000430120">
    <property type="component" value="Unassembled WGS sequence"/>
</dbReference>
<name>A0A643FAV3_IDEDE</name>
<organism evidence="3 4">
    <name type="scientific">Ideonella dechloratans</name>
    <dbReference type="NCBI Taxonomy" id="36863"/>
    <lineage>
        <taxon>Bacteria</taxon>
        <taxon>Pseudomonadati</taxon>
        <taxon>Pseudomonadota</taxon>
        <taxon>Betaproteobacteria</taxon>
        <taxon>Burkholderiales</taxon>
        <taxon>Sphaerotilaceae</taxon>
        <taxon>Ideonella</taxon>
    </lineage>
</organism>
<dbReference type="EMBL" id="VZPB01000025">
    <property type="protein sequence ID" value="KAB0581393.1"/>
    <property type="molecule type" value="Genomic_DNA"/>
</dbReference>
<accession>A0A643FAV3</accession>
<evidence type="ECO:0000313" key="3">
    <source>
        <dbReference type="EMBL" id="KAB0581393.1"/>
    </source>
</evidence>
<keyword evidence="4" id="KW-1185">Reference proteome</keyword>
<keyword evidence="2" id="KW-1133">Transmembrane helix</keyword>